<sequence>NNYIKNFNVGAKLIVTGRYQKI</sequence>
<name>A0AC11DW72_SHEEP</name>
<protein>
    <submittedName>
        <fullName evidence="1">Uncharacterized protein</fullName>
    </submittedName>
</protein>
<organism evidence="1">
    <name type="scientific">Ovis aries</name>
    <name type="common">Sheep</name>
    <dbReference type="NCBI Taxonomy" id="9940"/>
    <lineage>
        <taxon>Eukaryota</taxon>
        <taxon>Metazoa</taxon>
        <taxon>Chordata</taxon>
        <taxon>Craniata</taxon>
        <taxon>Vertebrata</taxon>
        <taxon>Euteleostomi</taxon>
        <taxon>Mammalia</taxon>
        <taxon>Eutheria</taxon>
        <taxon>Laurasiatheria</taxon>
        <taxon>Artiodactyla</taxon>
        <taxon>Ruminantia</taxon>
        <taxon>Pecora</taxon>
        <taxon>Bovidae</taxon>
        <taxon>Caprinae</taxon>
        <taxon>Ovis</taxon>
    </lineage>
</organism>
<proteinExistence type="predicted"/>
<reference evidence="1" key="2">
    <citation type="submission" date="2025-08" db="UniProtKB">
        <authorList>
            <consortium name="Ensembl"/>
        </authorList>
    </citation>
    <scope>IDENTIFICATION</scope>
</reference>
<reference evidence="1" key="3">
    <citation type="submission" date="2025-09" db="UniProtKB">
        <authorList>
            <consortium name="Ensembl"/>
        </authorList>
    </citation>
    <scope>IDENTIFICATION</scope>
</reference>
<evidence type="ECO:0000313" key="1">
    <source>
        <dbReference type="Ensembl" id="ENSOARP00020048083.1"/>
    </source>
</evidence>
<dbReference type="Ensembl" id="ENSOART00020071516.1">
    <property type="protein sequence ID" value="ENSOARP00020048083.1"/>
    <property type="gene ID" value="ENSOARG00020026936.1"/>
</dbReference>
<reference evidence="1" key="1">
    <citation type="submission" date="2020-11" db="EMBL/GenBank/DDBJ databases">
        <authorList>
            <person name="Davenport K.M."/>
            <person name="Bickhart D.M."/>
            <person name="Smith T.P.L."/>
            <person name="Murdoch B.M."/>
            <person name="Rosen B.D."/>
        </authorList>
    </citation>
    <scope>NUCLEOTIDE SEQUENCE [LARGE SCALE GENOMIC DNA]</scope>
    <source>
        <strain evidence="1">OAR_USU_Benz2616</strain>
    </source>
</reference>
<accession>A0AC11DW72</accession>